<gene>
    <name evidence="7 10" type="primary">tilS</name>
    <name evidence="10" type="ORF">K0B96_07285</name>
</gene>
<accession>A0A8F9TZK0</accession>
<keyword evidence="1 7" id="KW-0963">Cytoplasm</keyword>
<dbReference type="Proteomes" id="UP000825051">
    <property type="component" value="Chromosome"/>
</dbReference>
<dbReference type="InterPro" id="IPR015262">
    <property type="entry name" value="tRNA_Ile_lys_synt_subst-bd"/>
</dbReference>
<proteinExistence type="inferred from homology"/>
<dbReference type="GO" id="GO:0005737">
    <property type="term" value="C:cytoplasm"/>
    <property type="evidence" value="ECO:0007669"/>
    <property type="project" value="UniProtKB-SubCell"/>
</dbReference>
<name>A0A8F9TZK0_9BACT</name>
<evidence type="ECO:0000256" key="3">
    <source>
        <dbReference type="ARBA" id="ARBA00022694"/>
    </source>
</evidence>
<dbReference type="Pfam" id="PF01171">
    <property type="entry name" value="ATP_bind_3"/>
    <property type="match status" value="1"/>
</dbReference>
<dbReference type="InterPro" id="IPR014729">
    <property type="entry name" value="Rossmann-like_a/b/a_fold"/>
</dbReference>
<dbReference type="InterPro" id="IPR012094">
    <property type="entry name" value="tRNA_Ile_lys_synt"/>
</dbReference>
<dbReference type="Gene3D" id="3.40.50.620">
    <property type="entry name" value="HUPs"/>
    <property type="match status" value="1"/>
</dbReference>
<dbReference type="CDD" id="cd01992">
    <property type="entry name" value="TilS_N"/>
    <property type="match status" value="1"/>
</dbReference>
<dbReference type="EC" id="6.3.4.19" evidence="7"/>
<dbReference type="Pfam" id="PF09179">
    <property type="entry name" value="TilS"/>
    <property type="match status" value="1"/>
</dbReference>
<keyword evidence="11" id="KW-1185">Reference proteome</keyword>
<dbReference type="InterPro" id="IPR011063">
    <property type="entry name" value="TilS/TtcA_N"/>
</dbReference>
<dbReference type="SUPFAM" id="SSF82829">
    <property type="entry name" value="MesJ substrate recognition domain-like"/>
    <property type="match status" value="1"/>
</dbReference>
<reference evidence="10" key="1">
    <citation type="submission" date="2021-08" db="EMBL/GenBank/DDBJ databases">
        <title>Genome of a novel bacterium of the phylum Verrucomicrobia, Oleiharenicola sp. KSB-15.</title>
        <authorList>
            <person name="Chung J.-H."/>
            <person name="Ahn J.-H."/>
            <person name="Yoon Y."/>
            <person name="Kim D.-Y."/>
            <person name="An S.-H."/>
            <person name="Park I."/>
            <person name="Yeon J."/>
        </authorList>
    </citation>
    <scope>NUCLEOTIDE SEQUENCE</scope>
    <source>
        <strain evidence="10">KSB-15</strain>
    </source>
</reference>
<dbReference type="GO" id="GO:0005524">
    <property type="term" value="F:ATP binding"/>
    <property type="evidence" value="ECO:0007669"/>
    <property type="project" value="UniProtKB-UniRule"/>
</dbReference>
<comment type="catalytic activity">
    <reaction evidence="6 7">
        <text>cytidine(34) in tRNA(Ile2) + L-lysine + ATP = lysidine(34) in tRNA(Ile2) + AMP + diphosphate + H(+)</text>
        <dbReference type="Rhea" id="RHEA:43744"/>
        <dbReference type="Rhea" id="RHEA-COMP:10625"/>
        <dbReference type="Rhea" id="RHEA-COMP:10670"/>
        <dbReference type="ChEBI" id="CHEBI:15378"/>
        <dbReference type="ChEBI" id="CHEBI:30616"/>
        <dbReference type="ChEBI" id="CHEBI:32551"/>
        <dbReference type="ChEBI" id="CHEBI:33019"/>
        <dbReference type="ChEBI" id="CHEBI:82748"/>
        <dbReference type="ChEBI" id="CHEBI:83665"/>
        <dbReference type="ChEBI" id="CHEBI:456215"/>
        <dbReference type="EC" id="6.3.4.19"/>
    </reaction>
</comment>
<comment type="domain">
    <text evidence="7">The N-terminal region contains the highly conserved SGGXDS motif, predicted to be a P-loop motif involved in ATP binding.</text>
</comment>
<evidence type="ECO:0000256" key="7">
    <source>
        <dbReference type="HAMAP-Rule" id="MF_01161"/>
    </source>
</evidence>
<dbReference type="NCBIfam" id="TIGR02432">
    <property type="entry name" value="lysidine_TilS_N"/>
    <property type="match status" value="1"/>
</dbReference>
<evidence type="ECO:0000256" key="2">
    <source>
        <dbReference type="ARBA" id="ARBA00022598"/>
    </source>
</evidence>
<dbReference type="GO" id="GO:0032267">
    <property type="term" value="F:tRNA(Ile)-lysidine synthase activity"/>
    <property type="evidence" value="ECO:0007669"/>
    <property type="project" value="UniProtKB-EC"/>
</dbReference>
<dbReference type="PANTHER" id="PTHR43033">
    <property type="entry name" value="TRNA(ILE)-LYSIDINE SYNTHASE-RELATED"/>
    <property type="match status" value="1"/>
</dbReference>
<feature type="domain" description="tRNA(Ile)-lysidine synthase substrate-binding" evidence="9">
    <location>
        <begin position="270"/>
        <end position="318"/>
    </location>
</feature>
<dbReference type="EMBL" id="CP080507">
    <property type="protein sequence ID" value="QYM80402.1"/>
    <property type="molecule type" value="Genomic_DNA"/>
</dbReference>
<feature type="domain" description="tRNA(Ile)-lysidine/2-thiocytidine synthase N-terminal" evidence="8">
    <location>
        <begin position="43"/>
        <end position="221"/>
    </location>
</feature>
<dbReference type="HAMAP" id="MF_01161">
    <property type="entry name" value="tRNA_Ile_lys_synt"/>
    <property type="match status" value="1"/>
</dbReference>
<evidence type="ECO:0000256" key="6">
    <source>
        <dbReference type="ARBA" id="ARBA00048539"/>
    </source>
</evidence>
<comment type="function">
    <text evidence="7">Ligates lysine onto the cytidine present at position 34 of the AUA codon-specific tRNA(Ile) that contains the anticodon CAU, in an ATP-dependent manner. Cytidine is converted to lysidine, thus changing the amino acid specificity of the tRNA from methionine to isoleucine.</text>
</comment>
<comment type="similarity">
    <text evidence="7">Belongs to the tRNA(Ile)-lysidine synthase family.</text>
</comment>
<keyword evidence="2 7" id="KW-0436">Ligase</keyword>
<dbReference type="InterPro" id="IPR012795">
    <property type="entry name" value="tRNA_Ile_lys_synt_N"/>
</dbReference>
<evidence type="ECO:0000256" key="1">
    <source>
        <dbReference type="ARBA" id="ARBA00022490"/>
    </source>
</evidence>
<dbReference type="Gene3D" id="1.20.59.20">
    <property type="match status" value="1"/>
</dbReference>
<dbReference type="AlphaFoldDB" id="A0A8F9TZK0"/>
<evidence type="ECO:0000313" key="11">
    <source>
        <dbReference type="Proteomes" id="UP000825051"/>
    </source>
</evidence>
<dbReference type="SUPFAM" id="SSF52402">
    <property type="entry name" value="Adenine nucleotide alpha hydrolases-like"/>
    <property type="match status" value="1"/>
</dbReference>
<keyword evidence="3 7" id="KW-0819">tRNA processing</keyword>
<dbReference type="KEGG" id="ole:K0B96_07285"/>
<comment type="subcellular location">
    <subcellularLocation>
        <location evidence="7">Cytoplasm</location>
    </subcellularLocation>
</comment>
<keyword evidence="4 7" id="KW-0547">Nucleotide-binding</keyword>
<dbReference type="PANTHER" id="PTHR43033:SF1">
    <property type="entry name" value="TRNA(ILE)-LYSIDINE SYNTHASE-RELATED"/>
    <property type="match status" value="1"/>
</dbReference>
<organism evidence="10 11">
    <name type="scientific">Horticoccus luteus</name>
    <dbReference type="NCBI Taxonomy" id="2862869"/>
    <lineage>
        <taxon>Bacteria</taxon>
        <taxon>Pseudomonadati</taxon>
        <taxon>Verrucomicrobiota</taxon>
        <taxon>Opitutia</taxon>
        <taxon>Opitutales</taxon>
        <taxon>Opitutaceae</taxon>
        <taxon>Horticoccus</taxon>
    </lineage>
</organism>
<evidence type="ECO:0000259" key="8">
    <source>
        <dbReference type="Pfam" id="PF01171"/>
    </source>
</evidence>
<evidence type="ECO:0000259" key="9">
    <source>
        <dbReference type="Pfam" id="PF09179"/>
    </source>
</evidence>
<dbReference type="RefSeq" id="WP_220165547.1">
    <property type="nucleotide sequence ID" value="NZ_CP080507.1"/>
</dbReference>
<evidence type="ECO:0000256" key="4">
    <source>
        <dbReference type="ARBA" id="ARBA00022741"/>
    </source>
</evidence>
<dbReference type="GO" id="GO:0006400">
    <property type="term" value="P:tRNA modification"/>
    <property type="evidence" value="ECO:0007669"/>
    <property type="project" value="UniProtKB-UniRule"/>
</dbReference>
<evidence type="ECO:0000313" key="10">
    <source>
        <dbReference type="EMBL" id="QYM80402.1"/>
    </source>
</evidence>
<keyword evidence="5 7" id="KW-0067">ATP-binding</keyword>
<protein>
    <recommendedName>
        <fullName evidence="7">tRNA(Ile)-lysidine synthase</fullName>
        <ecNumber evidence="7">6.3.4.19</ecNumber>
    </recommendedName>
    <alternativeName>
        <fullName evidence="7">tRNA(Ile)-2-lysyl-cytidine synthase</fullName>
    </alternativeName>
    <alternativeName>
        <fullName evidence="7">tRNA(Ile)-lysidine synthetase</fullName>
    </alternativeName>
</protein>
<evidence type="ECO:0000256" key="5">
    <source>
        <dbReference type="ARBA" id="ARBA00022840"/>
    </source>
</evidence>
<feature type="binding site" evidence="7">
    <location>
        <begin position="47"/>
        <end position="52"/>
    </location>
    <ligand>
        <name>ATP</name>
        <dbReference type="ChEBI" id="CHEBI:30616"/>
    </ligand>
</feature>
<sequence>MARRLIDWPSAAVRLAEVLPRERLHPRVVAWAVHPRNRATPWTVALSGGADSLSVLLLLWGLWPEQRRRLRVVHFDHRLRGRSSMMDARFCAEVCHGLGLALKMGRWDERPLKVSEATARAARMAFFDQVLERQKESAIWFGHQQDDIAETLLMRLARGSGTAGLAAPRPVQAISRRRVHLRPLLTLSKAEITQALTGANIPWREDASNARATFLRNRIRRSVVPAWSEAVAGRNVLQGAALARELIEEDDAALEEWTERLPLFTPAGALRLAAIAGCPRAVKRRALARWLAQHQLVRALSRQAVDALLQAIERGGAARHSVGRDVFAVIRRGLLCIERRKVVKAQR</sequence>